<feature type="transmembrane region" description="Helical" evidence="1">
    <location>
        <begin position="343"/>
        <end position="364"/>
    </location>
</feature>
<name>D3PUS5_STANL</name>
<dbReference type="HOGENOM" id="CLU_036785_2_0_11"/>
<dbReference type="OrthoDB" id="2014935at2"/>
<feature type="transmembrane region" description="Helical" evidence="1">
    <location>
        <begin position="394"/>
        <end position="418"/>
    </location>
</feature>
<sequence length="533" mass="55936">MTGIAGTGLMVRLTLRRERRIAPWWILVLTALALVMVSYIERNMGTPKLLAQYVSVINDNSFFRALGGGFVVADPDYMAAWRSGGFLYVLNGLAAVLAVVRHTRADEDTGRTELLRSGVLSRFAPLTAALLVTGAVSLAGGLIPALALIAIGLDPVGSLAYAAAIAAAGGVFGGVAAVAAQLSRNARTARATGLSALGAAYILRYAGDASGQYWMKYVSPIGWSHWVEPYWSDRWWVLAVPVAVTAGLIALAYRLNGGRDLGAGLLPERLGPAGSAWLRGPVSLAWSLNRGLLFKWTAAVAVFAAAAGGVSTLADQLAKAPGGQADQLLRGFGGRPGADVVDYGLWAVILIFAHVIVMFPVLMVQRLCVEENSGRAETVLATTSTRLRWAAGQLVVAGLGTVVLLAVVGLVLGGFFAMLVGDFGADMWRVFAGAMGTLPAAWLVGAACFLVYGLLPRFSIAITWLLWLGVFVLGRAAGPLYGLWGGTPFEPFHYVPNTVAGADFDALPGLIMVALTALLVGGGLLALRRRDFG</sequence>
<dbReference type="RefSeq" id="WP_013020520.1">
    <property type="nucleotide sequence ID" value="NC_013947.1"/>
</dbReference>
<feature type="transmembrane region" description="Helical" evidence="1">
    <location>
        <begin position="430"/>
        <end position="452"/>
    </location>
</feature>
<dbReference type="eggNOG" id="COG3559">
    <property type="taxonomic scope" value="Bacteria"/>
</dbReference>
<feature type="transmembrane region" description="Helical" evidence="1">
    <location>
        <begin position="159"/>
        <end position="182"/>
    </location>
</feature>
<feature type="transmembrane region" description="Helical" evidence="1">
    <location>
        <begin position="235"/>
        <end position="253"/>
    </location>
</feature>
<dbReference type="Proteomes" id="UP000000844">
    <property type="component" value="Chromosome"/>
</dbReference>
<evidence type="ECO:0000313" key="2">
    <source>
        <dbReference type="EMBL" id="ADD44949.1"/>
    </source>
</evidence>
<keyword evidence="1" id="KW-1133">Transmembrane helix</keyword>
<feature type="transmembrane region" description="Helical" evidence="1">
    <location>
        <begin position="506"/>
        <end position="527"/>
    </location>
</feature>
<feature type="transmembrane region" description="Helical" evidence="1">
    <location>
        <begin position="464"/>
        <end position="486"/>
    </location>
</feature>
<feature type="transmembrane region" description="Helical" evidence="1">
    <location>
        <begin position="123"/>
        <end position="153"/>
    </location>
</feature>
<gene>
    <name evidence="2" type="ordered locus">Snas_5315</name>
</gene>
<organism evidence="2 3">
    <name type="scientific">Stackebrandtia nassauensis (strain DSM 44728 / CIP 108903 / NRRL B-16338 / NBRC 102104 / LLR-40K-21)</name>
    <dbReference type="NCBI Taxonomy" id="446470"/>
    <lineage>
        <taxon>Bacteria</taxon>
        <taxon>Bacillati</taxon>
        <taxon>Actinomycetota</taxon>
        <taxon>Actinomycetes</taxon>
        <taxon>Glycomycetales</taxon>
        <taxon>Glycomycetaceae</taxon>
        <taxon>Stackebrandtia</taxon>
    </lineage>
</organism>
<accession>D3PUS5</accession>
<dbReference type="EMBL" id="CP001778">
    <property type="protein sequence ID" value="ADD44949.1"/>
    <property type="molecule type" value="Genomic_DNA"/>
</dbReference>
<reference evidence="2 3" key="1">
    <citation type="journal article" date="2009" name="Stand. Genomic Sci.">
        <title>Complete genome sequence of Stackebrandtia nassauensis type strain (LLR-40K-21).</title>
        <authorList>
            <person name="Munk C."/>
            <person name="Lapidus A."/>
            <person name="Copeland A."/>
            <person name="Jando M."/>
            <person name="Mayilraj S."/>
            <person name="Glavina Del Rio T."/>
            <person name="Nolan M."/>
            <person name="Chen F."/>
            <person name="Lucas S."/>
            <person name="Tice H."/>
            <person name="Cheng J.F."/>
            <person name="Han C."/>
            <person name="Detter J.C."/>
            <person name="Bruce D."/>
            <person name="Goodwin L."/>
            <person name="Chain P."/>
            <person name="Pitluck S."/>
            <person name="Goker M."/>
            <person name="Ovchinikova G."/>
            <person name="Pati A."/>
            <person name="Ivanova N."/>
            <person name="Mavromatis K."/>
            <person name="Chen A."/>
            <person name="Palaniappan K."/>
            <person name="Land M."/>
            <person name="Hauser L."/>
            <person name="Chang Y.J."/>
            <person name="Jeffries C.D."/>
            <person name="Bristow J."/>
            <person name="Eisen J.A."/>
            <person name="Markowitz V."/>
            <person name="Hugenholtz P."/>
            <person name="Kyrpides N.C."/>
            <person name="Klenk H.P."/>
        </authorList>
    </citation>
    <scope>NUCLEOTIDE SEQUENCE [LARGE SCALE GENOMIC DNA]</scope>
    <source>
        <strain evidence="3">DSM 44728 / CIP 108903 / NRRL B-16338 / NBRC 102104 / LLR-40K-21</strain>
    </source>
</reference>
<keyword evidence="1" id="KW-0812">Transmembrane</keyword>
<evidence type="ECO:0000256" key="1">
    <source>
        <dbReference type="SAM" id="Phobius"/>
    </source>
</evidence>
<keyword evidence="3" id="KW-1185">Reference proteome</keyword>
<evidence type="ECO:0000313" key="3">
    <source>
        <dbReference type="Proteomes" id="UP000000844"/>
    </source>
</evidence>
<dbReference type="AlphaFoldDB" id="D3PUS5"/>
<feature type="transmembrane region" description="Helical" evidence="1">
    <location>
        <begin position="194"/>
        <end position="215"/>
    </location>
</feature>
<dbReference type="STRING" id="446470.Snas_5315"/>
<feature type="transmembrane region" description="Helical" evidence="1">
    <location>
        <begin position="21"/>
        <end position="40"/>
    </location>
</feature>
<protein>
    <submittedName>
        <fullName evidence="2">Putative exporter of polyketide antibiotics-like protein</fullName>
    </submittedName>
</protein>
<feature type="transmembrane region" description="Helical" evidence="1">
    <location>
        <begin position="293"/>
        <end position="314"/>
    </location>
</feature>
<feature type="transmembrane region" description="Helical" evidence="1">
    <location>
        <begin position="85"/>
        <end position="102"/>
    </location>
</feature>
<dbReference type="KEGG" id="sna:Snas_5315"/>
<keyword evidence="1" id="KW-0472">Membrane</keyword>
<proteinExistence type="predicted"/>